<comment type="subcellular location">
    <subcellularLocation>
        <location evidence="6">Nucleus</location>
        <location evidence="6">Nucleoplasm</location>
    </subcellularLocation>
</comment>
<evidence type="ECO:0000256" key="4">
    <source>
        <dbReference type="ARBA" id="ARBA00023125"/>
    </source>
</evidence>
<comment type="similarity">
    <text evidence="6">Belongs to the THAP1 family.</text>
</comment>
<feature type="domain" description="THAP-type" evidence="7">
    <location>
        <begin position="1"/>
        <end position="77"/>
    </location>
</feature>
<dbReference type="GO" id="GO:0006357">
    <property type="term" value="P:regulation of transcription by RNA polymerase II"/>
    <property type="evidence" value="ECO:0007669"/>
    <property type="project" value="TreeGrafter"/>
</dbReference>
<keyword evidence="6" id="KW-0175">Coiled coil</keyword>
<dbReference type="Proteomes" id="UP000261600">
    <property type="component" value="Unplaced"/>
</dbReference>
<protein>
    <recommendedName>
        <fullName evidence="6">THAP domain-containing protein 1</fullName>
    </recommendedName>
</protein>
<dbReference type="InterPro" id="IPR006612">
    <property type="entry name" value="THAP_Znf"/>
</dbReference>
<proteinExistence type="inferred from homology"/>
<keyword evidence="9" id="KW-1185">Reference proteome</keyword>
<dbReference type="PROSITE" id="PS50950">
    <property type="entry name" value="ZF_THAP"/>
    <property type="match status" value="1"/>
</dbReference>
<dbReference type="GO" id="GO:0003700">
    <property type="term" value="F:DNA-binding transcription factor activity"/>
    <property type="evidence" value="ECO:0007669"/>
    <property type="project" value="UniProtKB-UniRule"/>
</dbReference>
<keyword evidence="6" id="KW-0131">Cell cycle</keyword>
<accession>A0A3Q3JEE7</accession>
<evidence type="ECO:0000259" key="7">
    <source>
        <dbReference type="PROSITE" id="PS50950"/>
    </source>
</evidence>
<evidence type="ECO:0000256" key="2">
    <source>
        <dbReference type="ARBA" id="ARBA00022771"/>
    </source>
</evidence>
<dbReference type="GO" id="GO:0000978">
    <property type="term" value="F:RNA polymerase II cis-regulatory region sequence-specific DNA binding"/>
    <property type="evidence" value="ECO:0007669"/>
    <property type="project" value="TreeGrafter"/>
</dbReference>
<reference evidence="8" key="1">
    <citation type="submission" date="2025-08" db="UniProtKB">
        <authorList>
            <consortium name="Ensembl"/>
        </authorList>
    </citation>
    <scope>IDENTIFICATION</scope>
</reference>
<dbReference type="SUPFAM" id="SSF57716">
    <property type="entry name" value="Glucocorticoid receptor-like (DNA-binding domain)"/>
    <property type="match status" value="1"/>
</dbReference>
<reference evidence="8" key="2">
    <citation type="submission" date="2025-09" db="UniProtKB">
        <authorList>
            <consortium name="Ensembl"/>
        </authorList>
    </citation>
    <scope>IDENTIFICATION</scope>
</reference>
<dbReference type="InterPro" id="IPR026516">
    <property type="entry name" value="THAP1/10"/>
</dbReference>
<keyword evidence="3" id="KW-0862">Zinc</keyword>
<dbReference type="Ensembl" id="ENSMALT00000017990.1">
    <property type="protein sequence ID" value="ENSMALP00000017643.1"/>
    <property type="gene ID" value="ENSMALG00000012297.1"/>
</dbReference>
<comment type="function">
    <text evidence="6">DNA-binding transcription regulator that regulates endothelial cell proliferation and G1/S cell-cycle progression. Specifically binds the 5'-[AT]NTNN[GT]GGCA[AGT]-3' core DNA sequence and acts by modulating expression of pRB-E2F cell-cycle target genes.</text>
</comment>
<organism evidence="8 9">
    <name type="scientific">Monopterus albus</name>
    <name type="common">Swamp eel</name>
    <dbReference type="NCBI Taxonomy" id="43700"/>
    <lineage>
        <taxon>Eukaryota</taxon>
        <taxon>Metazoa</taxon>
        <taxon>Chordata</taxon>
        <taxon>Craniata</taxon>
        <taxon>Vertebrata</taxon>
        <taxon>Euteleostomi</taxon>
        <taxon>Actinopterygii</taxon>
        <taxon>Neopterygii</taxon>
        <taxon>Teleostei</taxon>
        <taxon>Neoteleostei</taxon>
        <taxon>Acanthomorphata</taxon>
        <taxon>Anabantaria</taxon>
        <taxon>Synbranchiformes</taxon>
        <taxon>Synbranchidae</taxon>
        <taxon>Monopterus</taxon>
    </lineage>
</organism>
<name>A0A3Q3JEE7_MONAL</name>
<evidence type="ECO:0000256" key="1">
    <source>
        <dbReference type="ARBA" id="ARBA00022723"/>
    </source>
</evidence>
<evidence type="ECO:0000313" key="9">
    <source>
        <dbReference type="Proteomes" id="UP000261600"/>
    </source>
</evidence>
<evidence type="ECO:0000256" key="3">
    <source>
        <dbReference type="ARBA" id="ARBA00022833"/>
    </source>
</evidence>
<evidence type="ECO:0000256" key="5">
    <source>
        <dbReference type="PROSITE-ProRule" id="PRU00309"/>
    </source>
</evidence>
<evidence type="ECO:0000256" key="6">
    <source>
        <dbReference type="RuleBase" id="RU369073"/>
    </source>
</evidence>
<dbReference type="GO" id="GO:0001935">
    <property type="term" value="P:endothelial cell proliferation"/>
    <property type="evidence" value="ECO:0007669"/>
    <property type="project" value="UniProtKB-UniRule"/>
</dbReference>
<sequence>WDLICHAHSCSTTLHGSISFHHFPKDETLRKIWIRNVRRDNLVIKRTTTVCSRHFISADVIQCGRRRLKEGAVPWIITFIGQICYTQGICFRYRTEAAICGANSTDGSCRLQ</sequence>
<dbReference type="PANTHER" id="PTHR46600">
    <property type="entry name" value="THAP DOMAIN-CONTAINING"/>
    <property type="match status" value="1"/>
</dbReference>
<dbReference type="GO" id="GO:0005654">
    <property type="term" value="C:nucleoplasm"/>
    <property type="evidence" value="ECO:0007669"/>
    <property type="project" value="UniProtKB-SubCell"/>
</dbReference>
<dbReference type="PANTHER" id="PTHR46600:SF7">
    <property type="entry name" value="SI:DKEY-228B2.6-RELATED"/>
    <property type="match status" value="1"/>
</dbReference>
<dbReference type="Pfam" id="PF05485">
    <property type="entry name" value="THAP"/>
    <property type="match status" value="1"/>
</dbReference>
<dbReference type="Gene3D" id="6.20.210.20">
    <property type="entry name" value="THAP domain"/>
    <property type="match status" value="1"/>
</dbReference>
<keyword evidence="6" id="KW-0805">Transcription regulation</keyword>
<dbReference type="GO" id="GO:0008270">
    <property type="term" value="F:zinc ion binding"/>
    <property type="evidence" value="ECO:0007669"/>
    <property type="project" value="UniProtKB-KW"/>
</dbReference>
<dbReference type="SMART" id="SM00980">
    <property type="entry name" value="THAP"/>
    <property type="match status" value="1"/>
</dbReference>
<dbReference type="SMART" id="SM00692">
    <property type="entry name" value="DM3"/>
    <property type="match status" value="1"/>
</dbReference>
<keyword evidence="6" id="KW-0539">Nucleus</keyword>
<keyword evidence="1" id="KW-0479">Metal-binding</keyword>
<keyword evidence="6" id="KW-0804">Transcription</keyword>
<dbReference type="InterPro" id="IPR038441">
    <property type="entry name" value="THAP_Znf_sf"/>
</dbReference>
<evidence type="ECO:0000313" key="8">
    <source>
        <dbReference type="Ensembl" id="ENSMALP00000017643.1"/>
    </source>
</evidence>
<keyword evidence="4 5" id="KW-0238">DNA-binding</keyword>
<keyword evidence="2 5" id="KW-0863">Zinc-finger</keyword>
<dbReference type="AlphaFoldDB" id="A0A3Q3JEE7"/>